<dbReference type="InterPro" id="IPR050745">
    <property type="entry name" value="Multifunctional_regulatory"/>
</dbReference>
<evidence type="ECO:0000313" key="5">
    <source>
        <dbReference type="Proteomes" id="UP000799324"/>
    </source>
</evidence>
<accession>A0A6A6T2N1</accession>
<dbReference type="Pfam" id="PF12796">
    <property type="entry name" value="Ank_2"/>
    <property type="match status" value="1"/>
</dbReference>
<dbReference type="PANTHER" id="PTHR24189">
    <property type="entry name" value="MYOTROPHIN"/>
    <property type="match status" value="1"/>
</dbReference>
<dbReference type="Pfam" id="PF00023">
    <property type="entry name" value="Ank"/>
    <property type="match status" value="1"/>
</dbReference>
<dbReference type="EMBL" id="MU004367">
    <property type="protein sequence ID" value="KAF2654275.1"/>
    <property type="molecule type" value="Genomic_DNA"/>
</dbReference>
<keyword evidence="2 3" id="KW-0040">ANK repeat</keyword>
<evidence type="ECO:0000313" key="4">
    <source>
        <dbReference type="EMBL" id="KAF2654275.1"/>
    </source>
</evidence>
<name>A0A6A6T2N1_9PLEO</name>
<dbReference type="PROSITE" id="PS50297">
    <property type="entry name" value="ANK_REP_REGION"/>
    <property type="match status" value="2"/>
</dbReference>
<organism evidence="4 5">
    <name type="scientific">Lophiostoma macrostomum CBS 122681</name>
    <dbReference type="NCBI Taxonomy" id="1314788"/>
    <lineage>
        <taxon>Eukaryota</taxon>
        <taxon>Fungi</taxon>
        <taxon>Dikarya</taxon>
        <taxon>Ascomycota</taxon>
        <taxon>Pezizomycotina</taxon>
        <taxon>Dothideomycetes</taxon>
        <taxon>Pleosporomycetidae</taxon>
        <taxon>Pleosporales</taxon>
        <taxon>Lophiostomataceae</taxon>
        <taxon>Lophiostoma</taxon>
    </lineage>
</organism>
<evidence type="ECO:0000256" key="2">
    <source>
        <dbReference type="ARBA" id="ARBA00023043"/>
    </source>
</evidence>
<dbReference type="PROSITE" id="PS50088">
    <property type="entry name" value="ANK_REPEAT"/>
    <property type="match status" value="2"/>
</dbReference>
<feature type="repeat" description="ANK" evidence="3">
    <location>
        <begin position="361"/>
        <end position="395"/>
    </location>
</feature>
<dbReference type="Gene3D" id="1.25.40.20">
    <property type="entry name" value="Ankyrin repeat-containing domain"/>
    <property type="match status" value="2"/>
</dbReference>
<proteinExistence type="predicted"/>
<gene>
    <name evidence="4" type="ORF">K491DRAFT_679859</name>
</gene>
<keyword evidence="5" id="KW-1185">Reference proteome</keyword>
<evidence type="ECO:0000256" key="1">
    <source>
        <dbReference type="ARBA" id="ARBA00022737"/>
    </source>
</evidence>
<protein>
    <submittedName>
        <fullName evidence="4">Ankyrin</fullName>
    </submittedName>
</protein>
<dbReference type="InterPro" id="IPR036770">
    <property type="entry name" value="Ankyrin_rpt-contain_sf"/>
</dbReference>
<dbReference type="PANTHER" id="PTHR24189:SF50">
    <property type="entry name" value="ANKYRIN REPEAT AND SOCS BOX PROTEIN 2"/>
    <property type="match status" value="1"/>
</dbReference>
<feature type="repeat" description="ANK" evidence="3">
    <location>
        <begin position="419"/>
        <end position="451"/>
    </location>
</feature>
<dbReference type="InterPro" id="IPR002110">
    <property type="entry name" value="Ankyrin_rpt"/>
</dbReference>
<reference evidence="4" key="1">
    <citation type="journal article" date="2020" name="Stud. Mycol.">
        <title>101 Dothideomycetes genomes: a test case for predicting lifestyles and emergence of pathogens.</title>
        <authorList>
            <person name="Haridas S."/>
            <person name="Albert R."/>
            <person name="Binder M."/>
            <person name="Bloem J."/>
            <person name="Labutti K."/>
            <person name="Salamov A."/>
            <person name="Andreopoulos B."/>
            <person name="Baker S."/>
            <person name="Barry K."/>
            <person name="Bills G."/>
            <person name="Bluhm B."/>
            <person name="Cannon C."/>
            <person name="Castanera R."/>
            <person name="Culley D."/>
            <person name="Daum C."/>
            <person name="Ezra D."/>
            <person name="Gonzalez J."/>
            <person name="Henrissat B."/>
            <person name="Kuo A."/>
            <person name="Liang C."/>
            <person name="Lipzen A."/>
            <person name="Lutzoni F."/>
            <person name="Magnuson J."/>
            <person name="Mondo S."/>
            <person name="Nolan M."/>
            <person name="Ohm R."/>
            <person name="Pangilinan J."/>
            <person name="Park H.-J."/>
            <person name="Ramirez L."/>
            <person name="Alfaro M."/>
            <person name="Sun H."/>
            <person name="Tritt A."/>
            <person name="Yoshinaga Y."/>
            <person name="Zwiers L.-H."/>
            <person name="Turgeon B."/>
            <person name="Goodwin S."/>
            <person name="Spatafora J."/>
            <person name="Crous P."/>
            <person name="Grigoriev I."/>
        </authorList>
    </citation>
    <scope>NUCLEOTIDE SEQUENCE</scope>
    <source>
        <strain evidence="4">CBS 122681</strain>
    </source>
</reference>
<keyword evidence="1" id="KW-0677">Repeat</keyword>
<dbReference type="Proteomes" id="UP000799324">
    <property type="component" value="Unassembled WGS sequence"/>
</dbReference>
<dbReference type="SMART" id="SM00248">
    <property type="entry name" value="ANK"/>
    <property type="match status" value="6"/>
</dbReference>
<dbReference type="SUPFAM" id="SSF48403">
    <property type="entry name" value="Ankyrin repeat"/>
    <property type="match status" value="1"/>
</dbReference>
<dbReference type="OrthoDB" id="366390at2759"/>
<dbReference type="AlphaFoldDB" id="A0A6A6T2N1"/>
<evidence type="ECO:0000256" key="3">
    <source>
        <dbReference type="PROSITE-ProRule" id="PRU00023"/>
    </source>
</evidence>
<sequence>MDPISVATACVAVTRAAVSTATEVRNVIDKLKDVPNVVRSPHTQLQLTDSTTSRLHGWLQKESDILTAGEAEFLHRSLSGCHVLMIRIRQHVDTSKGNKLTSLLRKMKHVWNETALKEDQERLKSQLDAQQFLIAILNLPRPQRSQARQNKDMQSILIRAQDNATLYAGREDDEGGDTFEDELANSDAYKTAFASMMGKQKAKTPKSPLSKSFAKSLRSLSISGSSFSDSSSTVLGLAAFHGDNGRVQTLLDGGALVDFVDDQKRTALIRAVEGGHVETVRLILDQCPRLNVTDAKGHTALIRSVINQNKPITDLLLQYNASTEKRDQLDRTALHHAVEGHESIAALLLSKGAVVDAKDNYGYTPLHLCVRSGDDCTSLVKVLLEAGADVEATRRKGSRLGEAIKYHTVGSSEHDDPSMDEYPLHMAVRSHNLPMVKLLLDTGAYTENRGIY</sequence>
<dbReference type="Pfam" id="PF13637">
    <property type="entry name" value="Ank_4"/>
    <property type="match status" value="1"/>
</dbReference>